<name>A0AAD4CYF0_ASPNN</name>
<dbReference type="PRINTS" id="PR00465">
    <property type="entry name" value="EP450IV"/>
</dbReference>
<dbReference type="InterPro" id="IPR002403">
    <property type="entry name" value="Cyt_P450_E_grp-IV"/>
</dbReference>
<evidence type="ECO:0000256" key="5">
    <source>
        <dbReference type="ARBA" id="ARBA00023002"/>
    </source>
</evidence>
<dbReference type="Pfam" id="PF00067">
    <property type="entry name" value="p450"/>
    <property type="match status" value="1"/>
</dbReference>
<dbReference type="EMBL" id="VCAU01000002">
    <property type="protein sequence ID" value="KAF9894817.1"/>
    <property type="molecule type" value="Genomic_DNA"/>
</dbReference>
<dbReference type="GO" id="GO:0016705">
    <property type="term" value="F:oxidoreductase activity, acting on paired donors, with incorporation or reduction of molecular oxygen"/>
    <property type="evidence" value="ECO:0007669"/>
    <property type="project" value="InterPro"/>
</dbReference>
<dbReference type="InterPro" id="IPR017972">
    <property type="entry name" value="Cyt_P450_CS"/>
</dbReference>
<dbReference type="InterPro" id="IPR001128">
    <property type="entry name" value="Cyt_P450"/>
</dbReference>
<dbReference type="GO" id="GO:0004497">
    <property type="term" value="F:monooxygenase activity"/>
    <property type="evidence" value="ECO:0007669"/>
    <property type="project" value="UniProtKB-KW"/>
</dbReference>
<evidence type="ECO:0000256" key="2">
    <source>
        <dbReference type="ARBA" id="ARBA00010617"/>
    </source>
</evidence>
<dbReference type="PROSITE" id="PS00086">
    <property type="entry name" value="CYTOCHROME_P450"/>
    <property type="match status" value="1"/>
</dbReference>
<evidence type="ECO:0008006" key="12">
    <source>
        <dbReference type="Google" id="ProtNLM"/>
    </source>
</evidence>
<feature type="binding site" description="axial binding residue" evidence="8">
    <location>
        <position position="481"/>
    </location>
    <ligand>
        <name>heme</name>
        <dbReference type="ChEBI" id="CHEBI:30413"/>
    </ligand>
    <ligandPart>
        <name>Fe</name>
        <dbReference type="ChEBI" id="CHEBI:18248"/>
    </ligandPart>
</feature>
<dbReference type="Proteomes" id="UP001194746">
    <property type="component" value="Unassembled WGS sequence"/>
</dbReference>
<keyword evidence="11" id="KW-1185">Reference proteome</keyword>
<dbReference type="GO" id="GO:0005506">
    <property type="term" value="F:iron ion binding"/>
    <property type="evidence" value="ECO:0007669"/>
    <property type="project" value="InterPro"/>
</dbReference>
<evidence type="ECO:0000256" key="3">
    <source>
        <dbReference type="ARBA" id="ARBA00022617"/>
    </source>
</evidence>
<gene>
    <name evidence="10" type="ORF">FE257_004438</name>
</gene>
<dbReference type="AlphaFoldDB" id="A0AAD4CYF0"/>
<comment type="similarity">
    <text evidence="2 9">Belongs to the cytochrome P450 family.</text>
</comment>
<evidence type="ECO:0000313" key="11">
    <source>
        <dbReference type="Proteomes" id="UP001194746"/>
    </source>
</evidence>
<keyword evidence="5 9" id="KW-0560">Oxidoreductase</keyword>
<evidence type="ECO:0000256" key="9">
    <source>
        <dbReference type="RuleBase" id="RU000461"/>
    </source>
</evidence>
<comment type="caution">
    <text evidence="10">The sequence shown here is derived from an EMBL/GenBank/DDBJ whole genome shotgun (WGS) entry which is preliminary data.</text>
</comment>
<organism evidence="10 11">
    <name type="scientific">Aspergillus nanangensis</name>
    <dbReference type="NCBI Taxonomy" id="2582783"/>
    <lineage>
        <taxon>Eukaryota</taxon>
        <taxon>Fungi</taxon>
        <taxon>Dikarya</taxon>
        <taxon>Ascomycota</taxon>
        <taxon>Pezizomycotina</taxon>
        <taxon>Eurotiomycetes</taxon>
        <taxon>Eurotiomycetidae</taxon>
        <taxon>Eurotiales</taxon>
        <taxon>Aspergillaceae</taxon>
        <taxon>Aspergillus</taxon>
        <taxon>Aspergillus subgen. Circumdati</taxon>
    </lineage>
</organism>
<dbReference type="GO" id="GO:0019748">
    <property type="term" value="P:secondary metabolic process"/>
    <property type="evidence" value="ECO:0007669"/>
    <property type="project" value="UniProtKB-ARBA"/>
</dbReference>
<dbReference type="PANTHER" id="PTHR46206:SF1">
    <property type="entry name" value="P450, PUTATIVE (EUROFUNG)-RELATED"/>
    <property type="match status" value="1"/>
</dbReference>
<dbReference type="PANTHER" id="PTHR46206">
    <property type="entry name" value="CYTOCHROME P450"/>
    <property type="match status" value="1"/>
</dbReference>
<dbReference type="Gene3D" id="1.10.630.10">
    <property type="entry name" value="Cytochrome P450"/>
    <property type="match status" value="1"/>
</dbReference>
<dbReference type="PRINTS" id="PR00385">
    <property type="entry name" value="P450"/>
</dbReference>
<keyword evidence="3 8" id="KW-0349">Heme</keyword>
<reference evidence="10" key="2">
    <citation type="submission" date="2020-02" db="EMBL/GenBank/DDBJ databases">
        <authorList>
            <person name="Gilchrist C.L.M."/>
            <person name="Chooi Y.-H."/>
        </authorList>
    </citation>
    <scope>NUCLEOTIDE SEQUENCE</scope>
    <source>
        <strain evidence="10">MST-FP2251</strain>
    </source>
</reference>
<evidence type="ECO:0000256" key="7">
    <source>
        <dbReference type="ARBA" id="ARBA00023033"/>
    </source>
</evidence>
<reference evidence="10" key="1">
    <citation type="journal article" date="2019" name="Beilstein J. Org. Chem.">
        <title>Nanangenines: drimane sesquiterpenoids as the dominant metabolite cohort of a novel Australian fungus, Aspergillus nanangensis.</title>
        <authorList>
            <person name="Lacey H.J."/>
            <person name="Gilchrist C.L.M."/>
            <person name="Crombie A."/>
            <person name="Kalaitzis J.A."/>
            <person name="Vuong D."/>
            <person name="Rutledge P.J."/>
            <person name="Turner P."/>
            <person name="Pitt J.I."/>
            <person name="Lacey E."/>
            <person name="Chooi Y.H."/>
            <person name="Piggott A.M."/>
        </authorList>
    </citation>
    <scope>NUCLEOTIDE SEQUENCE</scope>
    <source>
        <strain evidence="10">MST-FP2251</strain>
    </source>
</reference>
<evidence type="ECO:0000256" key="8">
    <source>
        <dbReference type="PIRSR" id="PIRSR602403-1"/>
    </source>
</evidence>
<dbReference type="InterPro" id="IPR036396">
    <property type="entry name" value="Cyt_P450_sf"/>
</dbReference>
<evidence type="ECO:0000313" key="10">
    <source>
        <dbReference type="EMBL" id="KAF9894817.1"/>
    </source>
</evidence>
<dbReference type="CDD" id="cd11041">
    <property type="entry name" value="CYP503A1-like"/>
    <property type="match status" value="1"/>
</dbReference>
<keyword evidence="6 8" id="KW-0408">Iron</keyword>
<keyword evidence="7 9" id="KW-0503">Monooxygenase</keyword>
<evidence type="ECO:0000256" key="6">
    <source>
        <dbReference type="ARBA" id="ARBA00023004"/>
    </source>
</evidence>
<comment type="cofactor">
    <cofactor evidence="1 8">
        <name>heme</name>
        <dbReference type="ChEBI" id="CHEBI:30413"/>
    </cofactor>
</comment>
<keyword evidence="4 8" id="KW-0479">Metal-binding</keyword>
<sequence length="540" mass="60860">MDSRSGPYSLAAFHAMVASKDVEKSPAAFTLGFLAVASLSFAVSLELGNGSRRDTSKHVQLILPGQKLLTGSQYHEKGRSYILPNSSGRPIILIPRSSTKWLLEQPDSTLSASEFLRDALMYDYKNFPHPEVLMPSYHAKVLHQSLSRNLEPLIMDLWDELKITFDETWGCDSTTVKEIPLMENMTLFSARTANRVFVGAPLCRNQEYTADIIQFSTNAAVNMHILEWVPGLFRSILAPLFCARNSRIYANTAKYTIPVIKQRLANIQHTTLEGSAEPKATNDYLSWHIKLARAEQNEVELDPVRISFRMMPLNFAGMHTTSLTITNVLLDIISTDPSKRVLEGLQEEVERVHANHNGVWTKASLNKLIRVDSAIRESMRLHNFSATALVRKVINPNGLQHLDEGWLAPYGAYIGLDLQSVHHDSEIYLDPNGYDAFRFSRPQEGLQDTSHADYEGLSVKNIAITTTSDTFLSFGHGKRACPGRSLVSCQLKMLIAYMLMNYDVERLSERPRNQWFGRAILPPRQLKIRVKRKLSSNSTL</sequence>
<evidence type="ECO:0000256" key="1">
    <source>
        <dbReference type="ARBA" id="ARBA00001971"/>
    </source>
</evidence>
<evidence type="ECO:0000256" key="4">
    <source>
        <dbReference type="ARBA" id="ARBA00022723"/>
    </source>
</evidence>
<dbReference type="SUPFAM" id="SSF48264">
    <property type="entry name" value="Cytochrome P450"/>
    <property type="match status" value="1"/>
</dbReference>
<dbReference type="GO" id="GO:0020037">
    <property type="term" value="F:heme binding"/>
    <property type="evidence" value="ECO:0007669"/>
    <property type="project" value="InterPro"/>
</dbReference>
<protein>
    <recommendedName>
        <fullName evidence="12">Cytochrome P450</fullName>
    </recommendedName>
</protein>
<proteinExistence type="inferred from homology"/>
<accession>A0AAD4CYF0</accession>